<dbReference type="EMBL" id="JASBWS010000053">
    <property type="protein sequence ID" value="KAJ9104380.1"/>
    <property type="molecule type" value="Genomic_DNA"/>
</dbReference>
<keyword evidence="2" id="KW-1185">Reference proteome</keyword>
<evidence type="ECO:0000313" key="1">
    <source>
        <dbReference type="EMBL" id="KAJ9104380.1"/>
    </source>
</evidence>
<dbReference type="Proteomes" id="UP001230649">
    <property type="component" value="Unassembled WGS sequence"/>
</dbReference>
<gene>
    <name evidence="1" type="ORF">QFC20_004516</name>
</gene>
<proteinExistence type="predicted"/>
<organism evidence="1 2">
    <name type="scientific">Naganishia adeliensis</name>
    <dbReference type="NCBI Taxonomy" id="92952"/>
    <lineage>
        <taxon>Eukaryota</taxon>
        <taxon>Fungi</taxon>
        <taxon>Dikarya</taxon>
        <taxon>Basidiomycota</taxon>
        <taxon>Agaricomycotina</taxon>
        <taxon>Tremellomycetes</taxon>
        <taxon>Filobasidiales</taxon>
        <taxon>Filobasidiaceae</taxon>
        <taxon>Naganishia</taxon>
    </lineage>
</organism>
<accession>A0ACC2VY22</accession>
<reference evidence="1" key="1">
    <citation type="submission" date="2023-04" db="EMBL/GenBank/DDBJ databases">
        <title>Draft Genome sequencing of Naganishia species isolated from polar environments using Oxford Nanopore Technology.</title>
        <authorList>
            <person name="Leo P."/>
            <person name="Venkateswaran K."/>
        </authorList>
    </citation>
    <scope>NUCLEOTIDE SEQUENCE</scope>
    <source>
        <strain evidence="1">MNA-CCFEE 5262</strain>
    </source>
</reference>
<comment type="caution">
    <text evidence="1">The sequence shown here is derived from an EMBL/GenBank/DDBJ whole genome shotgun (WGS) entry which is preliminary data.</text>
</comment>
<sequence>MRFSNLALFALSAVPLSVLASPVAQYSPTAEDSLSTATEVEWFPMPTMMPIEDPSTTDTGFMTIQTSMPDGETTDTGFMTIQTSMPAEVTTSDGGMFTIQTSTPAATPTATADECQATDVDEESEDDDDEWCDEDEDQGEDPSTSATEAPTSTSSDYPIATPPSSSLATGIYQIYPVGALISMCLQIQEGQEPADGTPVVIAPCDGSPEQDWLRLPRPTAQWYPPAGNLYIKLVGSGPATMGSFNRGGTTRTRLNFTSLIKASSQSQSL</sequence>
<protein>
    <submittedName>
        <fullName evidence="1">Uncharacterized protein</fullName>
    </submittedName>
</protein>
<evidence type="ECO:0000313" key="2">
    <source>
        <dbReference type="Proteomes" id="UP001230649"/>
    </source>
</evidence>
<name>A0ACC2VY22_9TREE</name>